<dbReference type="Proteomes" id="UP000076858">
    <property type="component" value="Unassembled WGS sequence"/>
</dbReference>
<evidence type="ECO:0000313" key="2">
    <source>
        <dbReference type="Proteomes" id="UP000076858"/>
    </source>
</evidence>
<name>A0A164HJK2_9CRUS</name>
<dbReference type="EMBL" id="LRGB01010790">
    <property type="protein sequence ID" value="KZS00309.1"/>
    <property type="molecule type" value="Genomic_DNA"/>
</dbReference>
<organism evidence="1 2">
    <name type="scientific">Daphnia magna</name>
    <dbReference type="NCBI Taxonomy" id="35525"/>
    <lineage>
        <taxon>Eukaryota</taxon>
        <taxon>Metazoa</taxon>
        <taxon>Ecdysozoa</taxon>
        <taxon>Arthropoda</taxon>
        <taxon>Crustacea</taxon>
        <taxon>Branchiopoda</taxon>
        <taxon>Diplostraca</taxon>
        <taxon>Cladocera</taxon>
        <taxon>Anomopoda</taxon>
        <taxon>Daphniidae</taxon>
        <taxon>Daphnia</taxon>
    </lineage>
</organism>
<evidence type="ECO:0000313" key="1">
    <source>
        <dbReference type="EMBL" id="KZS00309.1"/>
    </source>
</evidence>
<protein>
    <submittedName>
        <fullName evidence="1">Uncharacterized protein</fullName>
    </submittedName>
</protein>
<comment type="caution">
    <text evidence="1">The sequence shown here is derived from an EMBL/GenBank/DDBJ whole genome shotgun (WGS) entry which is preliminary data.</text>
</comment>
<keyword evidence="2" id="KW-1185">Reference proteome</keyword>
<accession>A0A164HJK2</accession>
<gene>
    <name evidence="1" type="ORF">APZ42_003428</name>
</gene>
<reference evidence="1 2" key="1">
    <citation type="submission" date="2016-03" db="EMBL/GenBank/DDBJ databases">
        <title>EvidentialGene: Evidence-directed Construction of Genes on Genomes.</title>
        <authorList>
            <person name="Gilbert D.G."/>
            <person name="Choi J.-H."/>
            <person name="Mockaitis K."/>
            <person name="Colbourne J."/>
            <person name="Pfrender M."/>
        </authorList>
    </citation>
    <scope>NUCLEOTIDE SEQUENCE [LARGE SCALE GENOMIC DNA]</scope>
    <source>
        <strain evidence="1 2">Xinb3</strain>
        <tissue evidence="1">Complete organism</tissue>
    </source>
</reference>
<proteinExistence type="predicted"/>
<sequence>MCAENFERNSLILSDNIENSQAPFEESQFERPTALEEFFPETALHCKFASMENVNHFNVSIKMANVEIRR</sequence>
<dbReference type="AlphaFoldDB" id="A0A164HJK2"/>